<dbReference type="InterPro" id="IPR036388">
    <property type="entry name" value="WH-like_DNA-bd_sf"/>
</dbReference>
<dbReference type="PROSITE" id="PS50931">
    <property type="entry name" value="HTH_LYSR"/>
    <property type="match status" value="1"/>
</dbReference>
<dbReference type="RefSeq" id="WP_103662540.1">
    <property type="nucleotide sequence ID" value="NZ_ML136905.1"/>
</dbReference>
<comment type="caution">
    <text evidence="5">The sequence shown here is derived from an EMBL/GenBank/DDBJ whole genome shotgun (WGS) entry which is preliminary data.</text>
</comment>
<dbReference type="AlphaFoldDB" id="A0A437SSU3"/>
<comment type="similarity">
    <text evidence="1">Belongs to the LysR transcriptional regulatory family.</text>
</comment>
<dbReference type="InterPro" id="IPR036390">
    <property type="entry name" value="WH_DNA-bd_sf"/>
</dbReference>
<dbReference type="SUPFAM" id="SSF46785">
    <property type="entry name" value="Winged helix' DNA-binding domain"/>
    <property type="match status" value="1"/>
</dbReference>
<dbReference type="Pfam" id="PF00126">
    <property type="entry name" value="HTH_1"/>
    <property type="match status" value="1"/>
</dbReference>
<keyword evidence="2" id="KW-0805">Transcription regulation</keyword>
<dbReference type="PANTHER" id="PTHR30126">
    <property type="entry name" value="HTH-TYPE TRANSCRIPTIONAL REGULATOR"/>
    <property type="match status" value="1"/>
</dbReference>
<feature type="domain" description="HTH lysR-type" evidence="4">
    <location>
        <begin position="1"/>
        <end position="59"/>
    </location>
</feature>
<keyword evidence="6" id="KW-1185">Reference proteome</keyword>
<evidence type="ECO:0000256" key="2">
    <source>
        <dbReference type="ARBA" id="ARBA00023015"/>
    </source>
</evidence>
<dbReference type="Proteomes" id="UP000288291">
    <property type="component" value="Unassembled WGS sequence"/>
</dbReference>
<dbReference type="EMBL" id="RXIA01000037">
    <property type="protein sequence ID" value="RVU69978.1"/>
    <property type="molecule type" value="Genomic_DNA"/>
</dbReference>
<dbReference type="Gene3D" id="1.10.10.10">
    <property type="entry name" value="Winged helix-like DNA-binding domain superfamily/Winged helix DNA-binding domain"/>
    <property type="match status" value="1"/>
</dbReference>
<organism evidence="5 6">
    <name type="scientific">Lactobacillus xujianguonis</name>
    <dbReference type="NCBI Taxonomy" id="2495899"/>
    <lineage>
        <taxon>Bacteria</taxon>
        <taxon>Bacillati</taxon>
        <taxon>Bacillota</taxon>
        <taxon>Bacilli</taxon>
        <taxon>Lactobacillales</taxon>
        <taxon>Lactobacillaceae</taxon>
        <taxon>Lactobacillus</taxon>
    </lineage>
</organism>
<protein>
    <submittedName>
        <fullName evidence="5">LysR family transcriptional regulator</fullName>
    </submittedName>
</protein>
<keyword evidence="3" id="KW-0804">Transcription</keyword>
<accession>A0A437SSU3</accession>
<evidence type="ECO:0000256" key="3">
    <source>
        <dbReference type="ARBA" id="ARBA00023163"/>
    </source>
</evidence>
<gene>
    <name evidence="5" type="ORF">EJK17_10165</name>
</gene>
<proteinExistence type="inferred from homology"/>
<evidence type="ECO:0000259" key="4">
    <source>
        <dbReference type="PROSITE" id="PS50931"/>
    </source>
</evidence>
<dbReference type="GO" id="GO:0003700">
    <property type="term" value="F:DNA-binding transcription factor activity"/>
    <property type="evidence" value="ECO:0007669"/>
    <property type="project" value="InterPro"/>
</dbReference>
<evidence type="ECO:0000313" key="5">
    <source>
        <dbReference type="EMBL" id="RVU69978.1"/>
    </source>
</evidence>
<sequence length="190" mass="21587">MNTNLLYTILQACNYSSTLSEIADKLYLSQPYISKVLKRAEKEYGTTLVNRKETPITLTKSGLLVLEHLQIIYEAELDLKKALLQNKANQERPLNLLITNPFLYPAVLDILTKRSQKDPTFYFNLSSNPIAEPTVKIIANHHFDLIIGRKYIDSGLITLPLPSKPVYVFILKVESTKTGQIPYGIRLCYA</sequence>
<reference evidence="5 6" key="1">
    <citation type="submission" date="2018-12" db="EMBL/GenBank/DDBJ databases">
        <authorList>
            <person name="Meng J."/>
        </authorList>
    </citation>
    <scope>NUCLEOTIDE SEQUENCE [LARGE SCALE GENOMIC DNA]</scope>
    <source>
        <strain evidence="5 6">HT111-2</strain>
    </source>
</reference>
<evidence type="ECO:0000313" key="6">
    <source>
        <dbReference type="Proteomes" id="UP000288291"/>
    </source>
</evidence>
<name>A0A437SSU3_9LACO</name>
<dbReference type="InterPro" id="IPR000847">
    <property type="entry name" value="LysR_HTH_N"/>
</dbReference>
<evidence type="ECO:0000256" key="1">
    <source>
        <dbReference type="ARBA" id="ARBA00009437"/>
    </source>
</evidence>